<dbReference type="InterPro" id="IPR050121">
    <property type="entry name" value="Cytochrome_P450_monoxygenase"/>
</dbReference>
<dbReference type="PRINTS" id="PR00463">
    <property type="entry name" value="EP450I"/>
</dbReference>
<feature type="chain" id="PRO_5045988751" description="Cytochrome P450" evidence="2">
    <location>
        <begin position="19"/>
        <end position="581"/>
    </location>
</feature>
<dbReference type="InterPro" id="IPR001128">
    <property type="entry name" value="Cyt_P450"/>
</dbReference>
<protein>
    <recommendedName>
        <fullName evidence="5">Cytochrome P450</fullName>
    </recommendedName>
</protein>
<organism evidence="3 4">
    <name type="scientific">Discina gigas</name>
    <dbReference type="NCBI Taxonomy" id="1032678"/>
    <lineage>
        <taxon>Eukaryota</taxon>
        <taxon>Fungi</taxon>
        <taxon>Dikarya</taxon>
        <taxon>Ascomycota</taxon>
        <taxon>Pezizomycotina</taxon>
        <taxon>Pezizomycetes</taxon>
        <taxon>Pezizales</taxon>
        <taxon>Discinaceae</taxon>
        <taxon>Discina</taxon>
    </lineage>
</organism>
<keyword evidence="2" id="KW-0732">Signal</keyword>
<keyword evidence="4" id="KW-1185">Reference proteome</keyword>
<dbReference type="PANTHER" id="PTHR24305">
    <property type="entry name" value="CYTOCHROME P450"/>
    <property type="match status" value="1"/>
</dbReference>
<dbReference type="Proteomes" id="UP001447188">
    <property type="component" value="Unassembled WGS sequence"/>
</dbReference>
<dbReference type="Gene3D" id="1.10.630.10">
    <property type="entry name" value="Cytochrome P450"/>
    <property type="match status" value="1"/>
</dbReference>
<gene>
    <name evidence="3" type="ORF">Q9L58_008965</name>
</gene>
<dbReference type="Pfam" id="PF00067">
    <property type="entry name" value="p450"/>
    <property type="match status" value="1"/>
</dbReference>
<sequence length="581" mass="65565">MLSLKLATTLLLLLLGAAFVRRPAKYLLGFIRNRRAAQETGIPHVSVPFLDFNVYYGIFARSPLFAPLVDRVLPAFLTSWVPYARPDWRFIRKYEVHRELGDVFQVVTPELVVINIADADVIREILTRRNDFTKVQRTLPPVRLYGDNVLVVEGQQWRHHRKVVAPPFTERNNHLVWGEAIRQACAMLETWTTPEPLPAILPSLKTLTINVISHAGFGVSIPFNDGPAVSDVSSTKLTSSTTPGPGHTMTFKTAVELITNDFRITMVTRLLPAWVIRRSPAGLQRVEKAYHEFGDYLRELLQGEKEAPSEKENLLSALNRSNEAEYREQGTGLSDEEMVGNVFLFALAGHETTSVALEYVILNLALHPEKQEWLHARMDEHLVDMPEDPREWNYELFRSLTGPICVMNETLRMYPPTPVAVRWTGDKSQTLTHKGITHVLPPKFVTALNFIGLHYNPKYWGEDATEFRPERWEYIGPAGGATTDAEDGTPTRFPGVKAPARGTFLPFSDGFRACLGRRFAEVEIAAVIAVLFRGHRASLKLLPGESWADAAKRVQIALDKSSNQFTMAVRKDIGIVWELRK</sequence>
<dbReference type="InterPro" id="IPR036396">
    <property type="entry name" value="Cyt_P450_sf"/>
</dbReference>
<evidence type="ECO:0000313" key="3">
    <source>
        <dbReference type="EMBL" id="KAL0632172.1"/>
    </source>
</evidence>
<evidence type="ECO:0000256" key="2">
    <source>
        <dbReference type="SAM" id="SignalP"/>
    </source>
</evidence>
<evidence type="ECO:0008006" key="5">
    <source>
        <dbReference type="Google" id="ProtNLM"/>
    </source>
</evidence>
<dbReference type="PANTHER" id="PTHR24305:SF166">
    <property type="entry name" value="CYTOCHROME P450 12A4, MITOCHONDRIAL-RELATED"/>
    <property type="match status" value="1"/>
</dbReference>
<evidence type="ECO:0000313" key="4">
    <source>
        <dbReference type="Proteomes" id="UP001447188"/>
    </source>
</evidence>
<proteinExistence type="inferred from homology"/>
<dbReference type="PRINTS" id="PR00385">
    <property type="entry name" value="P450"/>
</dbReference>
<evidence type="ECO:0000256" key="1">
    <source>
        <dbReference type="ARBA" id="ARBA00010617"/>
    </source>
</evidence>
<reference evidence="3 4" key="1">
    <citation type="submission" date="2024-02" db="EMBL/GenBank/DDBJ databases">
        <title>Discinaceae phylogenomics.</title>
        <authorList>
            <person name="Dirks A.C."/>
            <person name="James T.Y."/>
        </authorList>
    </citation>
    <scope>NUCLEOTIDE SEQUENCE [LARGE SCALE GENOMIC DNA]</scope>
    <source>
        <strain evidence="3 4">ACD0624</strain>
    </source>
</reference>
<feature type="signal peptide" evidence="2">
    <location>
        <begin position="1"/>
        <end position="18"/>
    </location>
</feature>
<dbReference type="EMBL" id="JBBBZM010000183">
    <property type="protein sequence ID" value="KAL0632172.1"/>
    <property type="molecule type" value="Genomic_DNA"/>
</dbReference>
<comment type="similarity">
    <text evidence="1">Belongs to the cytochrome P450 family.</text>
</comment>
<comment type="caution">
    <text evidence="3">The sequence shown here is derived from an EMBL/GenBank/DDBJ whole genome shotgun (WGS) entry which is preliminary data.</text>
</comment>
<dbReference type="SUPFAM" id="SSF48264">
    <property type="entry name" value="Cytochrome P450"/>
    <property type="match status" value="1"/>
</dbReference>
<name>A0ABR3G8Y3_9PEZI</name>
<dbReference type="InterPro" id="IPR002401">
    <property type="entry name" value="Cyt_P450_E_grp-I"/>
</dbReference>
<accession>A0ABR3G8Y3</accession>